<dbReference type="OMA" id="HHGLIMR"/>
<sequence>MGSCCHTLLRDLEFLKVVIGVKRRGDALVALDKRDGFTTADWLEACVGRSPDDEALVFEGQSWSFKELDENANRVANWGVSAGLAAGDTVGLLMENSAAFIFFVFGLSKLGASAALINHNLTGGPFAHCVEQTGCKALIFDTSLCATIGAYVDSHGGGMRMFCYGSVDSDAPAFALEIDPFRGHAASSVPRELRAGSTRLNASLGTTGLPKAARIHHLKAMLAGVTMYDFHRVGKGDRVYLTLPLYHSSAMLIGVFGCAALGLPLLLRRRFSASQFFSDCARLRATVVLYIGEICRYLCATPPGPHDRAHSVRAAIGNGLRPDVWEQLVERFGIGYVGEFYASTEGNANLINNQNRRGAIGFISPLIKRKYPIVRFDVERERVVRDAAGRCVEAAAGEVGELLGLIDNADVTRRFDGYTDRAATEKKILRDVAAEGDLYFSTGDLVRQDVEGFVYFVDRIGDTFRWKGENVSTAECPKVAEILSAAPGVSESTVYGVSVGSLEGRAGMAALVVEAASFRFEALAQTVASLPRYARPLFVRLLPALELTATFKIRKGKLVEQGFDPAVVSDVWLYEEAAGAYRPLDVEMHRRLVSGQVKL</sequence>
<dbReference type="HOGENOM" id="CLU_000022_46_2_1"/>
<evidence type="ECO:0008006" key="10">
    <source>
        <dbReference type="Google" id="ProtNLM"/>
    </source>
</evidence>
<dbReference type="Gene3D" id="3.30.300.30">
    <property type="match status" value="1"/>
</dbReference>
<keyword evidence="5" id="KW-1133">Transmembrane helix</keyword>
<evidence type="ECO:0000256" key="3">
    <source>
        <dbReference type="ARBA" id="ARBA00022741"/>
    </source>
</evidence>
<dbReference type="Gene3D" id="3.40.50.12780">
    <property type="entry name" value="N-terminal domain of ligase-like"/>
    <property type="match status" value="1"/>
</dbReference>
<dbReference type="KEGG" id="ehx:EMIHUDRAFT_455687"/>
<dbReference type="GO" id="GO:0005886">
    <property type="term" value="C:plasma membrane"/>
    <property type="evidence" value="ECO:0007669"/>
    <property type="project" value="TreeGrafter"/>
</dbReference>
<evidence type="ECO:0000256" key="5">
    <source>
        <dbReference type="SAM" id="Phobius"/>
    </source>
</evidence>
<dbReference type="GO" id="GO:0005524">
    <property type="term" value="F:ATP binding"/>
    <property type="evidence" value="ECO:0007669"/>
    <property type="project" value="UniProtKB-KW"/>
</dbReference>
<feature type="domain" description="AMP-dependent synthetase/ligase" evidence="6">
    <location>
        <begin position="44"/>
        <end position="402"/>
    </location>
</feature>
<dbReference type="InterPro" id="IPR042099">
    <property type="entry name" value="ANL_N_sf"/>
</dbReference>
<evidence type="ECO:0000256" key="1">
    <source>
        <dbReference type="ARBA" id="ARBA00006432"/>
    </source>
</evidence>
<dbReference type="eggNOG" id="KOG1179">
    <property type="taxonomic scope" value="Eukaryota"/>
</dbReference>
<dbReference type="GO" id="GO:0004467">
    <property type="term" value="F:long-chain fatty acid-CoA ligase activity"/>
    <property type="evidence" value="ECO:0007669"/>
    <property type="project" value="TreeGrafter"/>
</dbReference>
<evidence type="ECO:0000259" key="6">
    <source>
        <dbReference type="Pfam" id="PF00501"/>
    </source>
</evidence>
<dbReference type="InterPro" id="IPR025110">
    <property type="entry name" value="AMP-bd_C"/>
</dbReference>
<keyword evidence="5" id="KW-0472">Membrane</keyword>
<accession>A0A0D3KDM7</accession>
<keyword evidence="5" id="KW-0812">Transmembrane</keyword>
<dbReference type="EnsemblProtists" id="EOD33862">
    <property type="protein sequence ID" value="EOD33862"/>
    <property type="gene ID" value="EMIHUDRAFT_455687"/>
</dbReference>
<evidence type="ECO:0000256" key="2">
    <source>
        <dbReference type="ARBA" id="ARBA00022598"/>
    </source>
</evidence>
<dbReference type="Pfam" id="PF13193">
    <property type="entry name" value="AMP-binding_C"/>
    <property type="match status" value="1"/>
</dbReference>
<feature type="domain" description="AMP-binding enzyme C-terminal" evidence="7">
    <location>
        <begin position="479"/>
        <end position="552"/>
    </location>
</feature>
<dbReference type="Pfam" id="PF00501">
    <property type="entry name" value="AMP-binding"/>
    <property type="match status" value="1"/>
</dbReference>
<dbReference type="GO" id="GO:0005324">
    <property type="term" value="F:long-chain fatty acid transmembrane transporter activity"/>
    <property type="evidence" value="ECO:0007669"/>
    <property type="project" value="TreeGrafter"/>
</dbReference>
<dbReference type="GeneID" id="17279133"/>
<protein>
    <recommendedName>
        <fullName evidence="10">AMP-dependent synthetase/ligase domain-containing protein</fullName>
    </recommendedName>
</protein>
<dbReference type="RefSeq" id="XP_005786291.1">
    <property type="nucleotide sequence ID" value="XM_005786234.1"/>
</dbReference>
<keyword evidence="4" id="KW-0067">ATP-binding</keyword>
<reference evidence="9" key="1">
    <citation type="journal article" date="2013" name="Nature">
        <title>Pan genome of the phytoplankton Emiliania underpins its global distribution.</title>
        <authorList>
            <person name="Read B.A."/>
            <person name="Kegel J."/>
            <person name="Klute M.J."/>
            <person name="Kuo A."/>
            <person name="Lefebvre S.C."/>
            <person name="Maumus F."/>
            <person name="Mayer C."/>
            <person name="Miller J."/>
            <person name="Monier A."/>
            <person name="Salamov A."/>
            <person name="Young J."/>
            <person name="Aguilar M."/>
            <person name="Claverie J.M."/>
            <person name="Frickenhaus S."/>
            <person name="Gonzalez K."/>
            <person name="Herman E.K."/>
            <person name="Lin Y.C."/>
            <person name="Napier J."/>
            <person name="Ogata H."/>
            <person name="Sarno A.F."/>
            <person name="Shmutz J."/>
            <person name="Schroeder D."/>
            <person name="de Vargas C."/>
            <person name="Verret F."/>
            <person name="von Dassow P."/>
            <person name="Valentin K."/>
            <person name="Van de Peer Y."/>
            <person name="Wheeler G."/>
            <person name="Dacks J.B."/>
            <person name="Delwiche C.F."/>
            <person name="Dyhrman S.T."/>
            <person name="Glockner G."/>
            <person name="John U."/>
            <person name="Richards T."/>
            <person name="Worden A.Z."/>
            <person name="Zhang X."/>
            <person name="Grigoriev I.V."/>
            <person name="Allen A.E."/>
            <person name="Bidle K."/>
            <person name="Borodovsky M."/>
            <person name="Bowler C."/>
            <person name="Brownlee C."/>
            <person name="Cock J.M."/>
            <person name="Elias M."/>
            <person name="Gladyshev V.N."/>
            <person name="Groth M."/>
            <person name="Guda C."/>
            <person name="Hadaegh A."/>
            <person name="Iglesias-Rodriguez M.D."/>
            <person name="Jenkins J."/>
            <person name="Jones B.M."/>
            <person name="Lawson T."/>
            <person name="Leese F."/>
            <person name="Lindquist E."/>
            <person name="Lobanov A."/>
            <person name="Lomsadze A."/>
            <person name="Malik S.B."/>
            <person name="Marsh M.E."/>
            <person name="Mackinder L."/>
            <person name="Mock T."/>
            <person name="Mueller-Roeber B."/>
            <person name="Pagarete A."/>
            <person name="Parker M."/>
            <person name="Probert I."/>
            <person name="Quesneville H."/>
            <person name="Raines C."/>
            <person name="Rensing S.A."/>
            <person name="Riano-Pachon D.M."/>
            <person name="Richier S."/>
            <person name="Rokitta S."/>
            <person name="Shiraiwa Y."/>
            <person name="Soanes D.M."/>
            <person name="van der Giezen M."/>
            <person name="Wahlund T.M."/>
            <person name="Williams B."/>
            <person name="Wilson W."/>
            <person name="Wolfe G."/>
            <person name="Wurch L.L."/>
        </authorList>
    </citation>
    <scope>NUCLEOTIDE SEQUENCE</scope>
</reference>
<feature type="transmembrane region" description="Helical" evidence="5">
    <location>
        <begin position="245"/>
        <end position="267"/>
    </location>
</feature>
<dbReference type="Proteomes" id="UP000013827">
    <property type="component" value="Unassembled WGS sequence"/>
</dbReference>
<organism evidence="8 9">
    <name type="scientific">Emiliania huxleyi (strain CCMP1516)</name>
    <dbReference type="NCBI Taxonomy" id="280463"/>
    <lineage>
        <taxon>Eukaryota</taxon>
        <taxon>Haptista</taxon>
        <taxon>Haptophyta</taxon>
        <taxon>Prymnesiophyceae</taxon>
        <taxon>Isochrysidales</taxon>
        <taxon>Noelaerhabdaceae</taxon>
        <taxon>Emiliania</taxon>
    </lineage>
</organism>
<dbReference type="PANTHER" id="PTHR43107:SF15">
    <property type="entry name" value="FATTY ACID TRANSPORT PROTEIN 3, ISOFORM A"/>
    <property type="match status" value="1"/>
</dbReference>
<dbReference type="InterPro" id="IPR045851">
    <property type="entry name" value="AMP-bd_C_sf"/>
</dbReference>
<evidence type="ECO:0000259" key="7">
    <source>
        <dbReference type="Pfam" id="PF13193"/>
    </source>
</evidence>
<proteinExistence type="inferred from homology"/>
<reference evidence="8" key="2">
    <citation type="submission" date="2024-10" db="UniProtKB">
        <authorList>
            <consortium name="EnsemblProtists"/>
        </authorList>
    </citation>
    <scope>IDENTIFICATION</scope>
</reference>
<dbReference type="SUPFAM" id="SSF56801">
    <property type="entry name" value="Acetyl-CoA synthetase-like"/>
    <property type="match status" value="1"/>
</dbReference>
<dbReference type="InterPro" id="IPR000873">
    <property type="entry name" value="AMP-dep_synth/lig_dom"/>
</dbReference>
<evidence type="ECO:0000313" key="8">
    <source>
        <dbReference type="EnsemblProtists" id="EOD33862"/>
    </source>
</evidence>
<keyword evidence="9" id="KW-1185">Reference proteome</keyword>
<comment type="similarity">
    <text evidence="1">Belongs to the ATP-dependent AMP-binding enzyme family.</text>
</comment>
<dbReference type="STRING" id="2903.R1DFW1"/>
<dbReference type="GO" id="GO:0044539">
    <property type="term" value="P:long-chain fatty acid import into cell"/>
    <property type="evidence" value="ECO:0007669"/>
    <property type="project" value="TreeGrafter"/>
</dbReference>
<dbReference type="PANTHER" id="PTHR43107">
    <property type="entry name" value="LONG-CHAIN FATTY ACID TRANSPORT PROTEIN"/>
    <property type="match status" value="1"/>
</dbReference>
<evidence type="ECO:0000256" key="4">
    <source>
        <dbReference type="ARBA" id="ARBA00022840"/>
    </source>
</evidence>
<dbReference type="PaxDb" id="2903-EOD33862"/>
<keyword evidence="2" id="KW-0436">Ligase</keyword>
<keyword evidence="3" id="KW-0547">Nucleotide-binding</keyword>
<evidence type="ECO:0000313" key="9">
    <source>
        <dbReference type="Proteomes" id="UP000013827"/>
    </source>
</evidence>
<dbReference type="AlphaFoldDB" id="A0A0D3KDM7"/>
<name>A0A0D3KDM7_EMIH1</name>